<feature type="transmembrane region" description="Helical" evidence="2">
    <location>
        <begin position="62"/>
        <end position="78"/>
    </location>
</feature>
<dbReference type="Pfam" id="PF22570">
    <property type="entry name" value="LiaF-TM"/>
    <property type="match status" value="1"/>
</dbReference>
<feature type="region of interest" description="Disordered" evidence="1">
    <location>
        <begin position="114"/>
        <end position="210"/>
    </location>
</feature>
<feature type="transmembrane region" description="Helical" evidence="2">
    <location>
        <begin position="37"/>
        <end position="55"/>
    </location>
</feature>
<dbReference type="InterPro" id="IPR024425">
    <property type="entry name" value="LiaF-like_C"/>
</dbReference>
<name>A0A841TU26_9BACL</name>
<keyword evidence="2" id="KW-0472">Membrane</keyword>
<dbReference type="InterPro" id="IPR054331">
    <property type="entry name" value="LiaF_TM"/>
</dbReference>
<sequence>MQQSVLHRIFWGIVLVGGGVVFLLNQTGAISIDIGELFRNFWPIILILVGVQGLLIQRQGGFWWNPIVILVGVFFLGKNMGWVEWDFGDLIRFAGPVILIVYGLCLMTRGGRSRAKREEPNGWNSVTPQSPPSPPPAPGPDMGPPPPPPPYDAEYGFGPEPSPQEKNDAGDRSRPPFGEGSGPSPSSGPSAGPSFREMPSGDPRSKEGRHWKHQYWKEHHQPPWKSGYQEYGREDHSRFIGDFVIGQDYFELRPMSISHFIGDTKLDLTRAQIPLGETKIYVSSFIGDVKVFVPNDFSVGVRVVSSSLVGDVKVMEQKRGGLFNQMNVETPGYIDASRQIVLIVSTFIGDVRVTKVG</sequence>
<dbReference type="RefSeq" id="WP_185135658.1">
    <property type="nucleotide sequence ID" value="NZ_JACJVR010000032.1"/>
</dbReference>
<feature type="compositionally biased region" description="Basic and acidic residues" evidence="1">
    <location>
        <begin position="163"/>
        <end position="174"/>
    </location>
</feature>
<keyword evidence="6" id="KW-1185">Reference proteome</keyword>
<dbReference type="InterPro" id="IPR047793">
    <property type="entry name" value="LiaF_C"/>
</dbReference>
<evidence type="ECO:0000259" key="4">
    <source>
        <dbReference type="Pfam" id="PF22570"/>
    </source>
</evidence>
<evidence type="ECO:0000256" key="2">
    <source>
        <dbReference type="SAM" id="Phobius"/>
    </source>
</evidence>
<feature type="domain" description="Cell wall-active antibiotics response LiaF-like C-terminal" evidence="3">
    <location>
        <begin position="239"/>
        <end position="353"/>
    </location>
</feature>
<dbReference type="Pfam" id="PF09922">
    <property type="entry name" value="LiaF-like_C"/>
    <property type="match status" value="1"/>
</dbReference>
<dbReference type="EMBL" id="JACJVR010000032">
    <property type="protein sequence ID" value="MBB6691665.1"/>
    <property type="molecule type" value="Genomic_DNA"/>
</dbReference>
<feature type="compositionally biased region" description="Pro residues" evidence="1">
    <location>
        <begin position="129"/>
        <end position="151"/>
    </location>
</feature>
<dbReference type="AlphaFoldDB" id="A0A841TU26"/>
<keyword evidence="2" id="KW-1133">Transmembrane helix</keyword>
<feature type="transmembrane region" description="Helical" evidence="2">
    <location>
        <begin position="90"/>
        <end position="107"/>
    </location>
</feature>
<feature type="compositionally biased region" description="Low complexity" evidence="1">
    <location>
        <begin position="175"/>
        <end position="194"/>
    </location>
</feature>
<organism evidence="5 6">
    <name type="scientific">Cohnella xylanilytica</name>
    <dbReference type="NCBI Taxonomy" id="557555"/>
    <lineage>
        <taxon>Bacteria</taxon>
        <taxon>Bacillati</taxon>
        <taxon>Bacillota</taxon>
        <taxon>Bacilli</taxon>
        <taxon>Bacillales</taxon>
        <taxon>Paenibacillaceae</taxon>
        <taxon>Cohnella</taxon>
    </lineage>
</organism>
<proteinExistence type="predicted"/>
<evidence type="ECO:0000256" key="1">
    <source>
        <dbReference type="SAM" id="MobiDB-lite"/>
    </source>
</evidence>
<evidence type="ECO:0000313" key="6">
    <source>
        <dbReference type="Proteomes" id="UP000553776"/>
    </source>
</evidence>
<dbReference type="NCBIfam" id="NF040535">
    <property type="entry name" value="LiaF_C_term"/>
    <property type="match status" value="1"/>
</dbReference>
<reference evidence="5 6" key="1">
    <citation type="submission" date="2020-08" db="EMBL/GenBank/DDBJ databases">
        <title>Cohnella phylogeny.</title>
        <authorList>
            <person name="Dunlap C."/>
        </authorList>
    </citation>
    <scope>NUCLEOTIDE SEQUENCE [LARGE SCALE GENOMIC DNA]</scope>
    <source>
        <strain evidence="5 6">DSM 25239</strain>
    </source>
</reference>
<feature type="transmembrane region" description="Helical" evidence="2">
    <location>
        <begin position="9"/>
        <end position="31"/>
    </location>
</feature>
<comment type="caution">
    <text evidence="5">The sequence shown here is derived from an EMBL/GenBank/DDBJ whole genome shotgun (WGS) entry which is preliminary data.</text>
</comment>
<protein>
    <submittedName>
        <fullName evidence="5">Cell wall-active antibiotics response protein</fullName>
    </submittedName>
</protein>
<accession>A0A841TU26</accession>
<dbReference type="Proteomes" id="UP000553776">
    <property type="component" value="Unassembled WGS sequence"/>
</dbReference>
<keyword evidence="2" id="KW-0812">Transmembrane</keyword>
<evidence type="ECO:0000259" key="3">
    <source>
        <dbReference type="Pfam" id="PF09922"/>
    </source>
</evidence>
<evidence type="ECO:0000313" key="5">
    <source>
        <dbReference type="EMBL" id="MBB6691665.1"/>
    </source>
</evidence>
<gene>
    <name evidence="5" type="ORF">H7B90_09655</name>
</gene>
<feature type="domain" description="LiaF transmembrane" evidence="4">
    <location>
        <begin position="10"/>
        <end position="113"/>
    </location>
</feature>